<feature type="transmembrane region" description="Helical" evidence="7">
    <location>
        <begin position="301"/>
        <end position="321"/>
    </location>
</feature>
<feature type="transmembrane region" description="Helical" evidence="7">
    <location>
        <begin position="239"/>
        <end position="264"/>
    </location>
</feature>
<evidence type="ECO:0000313" key="9">
    <source>
        <dbReference type="EMBL" id="SVA59999.1"/>
    </source>
</evidence>
<evidence type="ECO:0000256" key="7">
    <source>
        <dbReference type="SAM" id="Phobius"/>
    </source>
</evidence>
<dbReference type="PANTHER" id="PTHR30193">
    <property type="entry name" value="ABC TRANSPORTER PERMEASE PROTEIN"/>
    <property type="match status" value="1"/>
</dbReference>
<keyword evidence="5 7" id="KW-1133">Transmembrane helix</keyword>
<organism evidence="9">
    <name type="scientific">marine metagenome</name>
    <dbReference type="NCBI Taxonomy" id="408172"/>
    <lineage>
        <taxon>unclassified sequences</taxon>
        <taxon>metagenomes</taxon>
        <taxon>ecological metagenomes</taxon>
    </lineage>
</organism>
<keyword evidence="6 7" id="KW-0472">Membrane</keyword>
<feature type="transmembrane region" description="Helical" evidence="7">
    <location>
        <begin position="172"/>
        <end position="190"/>
    </location>
</feature>
<feature type="transmembrane region" description="Helical" evidence="7">
    <location>
        <begin position="7"/>
        <end position="29"/>
    </location>
</feature>
<dbReference type="InterPro" id="IPR000515">
    <property type="entry name" value="MetI-like"/>
</dbReference>
<dbReference type="CDD" id="cd06261">
    <property type="entry name" value="TM_PBP2"/>
    <property type="match status" value="1"/>
</dbReference>
<evidence type="ECO:0000256" key="3">
    <source>
        <dbReference type="ARBA" id="ARBA00022475"/>
    </source>
</evidence>
<reference evidence="9" key="1">
    <citation type="submission" date="2018-05" db="EMBL/GenBank/DDBJ databases">
        <authorList>
            <person name="Lanie J.A."/>
            <person name="Ng W.-L."/>
            <person name="Kazmierczak K.M."/>
            <person name="Andrzejewski T.M."/>
            <person name="Davidsen T.M."/>
            <person name="Wayne K.J."/>
            <person name="Tettelin H."/>
            <person name="Glass J.I."/>
            <person name="Rusch D."/>
            <person name="Podicherti R."/>
            <person name="Tsui H.-C.T."/>
            <person name="Winkler M.E."/>
        </authorList>
    </citation>
    <scope>NUCLEOTIDE SEQUENCE</scope>
</reference>
<sequence>MYNKFLVTIFSLVLYVLAGILVCILYYYVSNFLLDFFTKKNSNDSLIRAFIFIAPAFIVLVIFILYPVFETVRLSFFDKFGREFVGINNYIWAVNDPEFRRCILNNLGWLLIVPTLSTFFGLVIANLADRIWWGTIAKSIIFMPMAISFVGAGVIWKFIYDYRGPGDQQIGFLNAIVVSFGLDPQAWITIPIWNNLFLMAIMVWIQTGLAMVIFSAALRGIPKEMLEAARIDGASELKIFTSIIIPYLQQTILVIWTIITIVVLKIFDIILAMTNGQWQTEVLANLMFDWLFRGGGDSGRGSVFAIVIMIAVIPIMILNIYRHKQEQKI</sequence>
<keyword evidence="4 7" id="KW-0812">Transmembrane</keyword>
<dbReference type="GO" id="GO:0055085">
    <property type="term" value="P:transmembrane transport"/>
    <property type="evidence" value="ECO:0007669"/>
    <property type="project" value="InterPro"/>
</dbReference>
<dbReference type="PANTHER" id="PTHR30193:SF18">
    <property type="entry name" value="OSMOPROTECTIVE COMPOUNDS UPTAKE PERMEASE PROTEIN GGTC"/>
    <property type="match status" value="1"/>
</dbReference>
<keyword evidence="3" id="KW-1003">Cell membrane</keyword>
<evidence type="ECO:0000256" key="5">
    <source>
        <dbReference type="ARBA" id="ARBA00022989"/>
    </source>
</evidence>
<dbReference type="InterPro" id="IPR051393">
    <property type="entry name" value="ABC_transporter_permease"/>
</dbReference>
<dbReference type="Pfam" id="PF00528">
    <property type="entry name" value="BPD_transp_1"/>
    <property type="match status" value="1"/>
</dbReference>
<comment type="subcellular location">
    <subcellularLocation>
        <location evidence="1">Cell membrane</location>
        <topology evidence="1">Multi-pass membrane protein</topology>
    </subcellularLocation>
</comment>
<dbReference type="AlphaFoldDB" id="A0A381X5I0"/>
<evidence type="ECO:0000256" key="2">
    <source>
        <dbReference type="ARBA" id="ARBA00022448"/>
    </source>
</evidence>
<feature type="transmembrane region" description="Helical" evidence="7">
    <location>
        <begin position="196"/>
        <end position="218"/>
    </location>
</feature>
<evidence type="ECO:0000256" key="4">
    <source>
        <dbReference type="ARBA" id="ARBA00022692"/>
    </source>
</evidence>
<protein>
    <recommendedName>
        <fullName evidence="8">ABC transmembrane type-1 domain-containing protein</fullName>
    </recommendedName>
</protein>
<name>A0A381X5I0_9ZZZZ</name>
<dbReference type="GO" id="GO:0005886">
    <property type="term" value="C:plasma membrane"/>
    <property type="evidence" value="ECO:0007669"/>
    <property type="project" value="UniProtKB-SubCell"/>
</dbReference>
<dbReference type="SUPFAM" id="SSF161098">
    <property type="entry name" value="MetI-like"/>
    <property type="match status" value="1"/>
</dbReference>
<dbReference type="InterPro" id="IPR035906">
    <property type="entry name" value="MetI-like_sf"/>
</dbReference>
<dbReference type="PROSITE" id="PS50928">
    <property type="entry name" value="ABC_TM1"/>
    <property type="match status" value="1"/>
</dbReference>
<dbReference type="EMBL" id="UINC01013989">
    <property type="protein sequence ID" value="SVA59999.1"/>
    <property type="molecule type" value="Genomic_DNA"/>
</dbReference>
<feature type="transmembrane region" description="Helical" evidence="7">
    <location>
        <begin position="49"/>
        <end position="69"/>
    </location>
</feature>
<evidence type="ECO:0000256" key="1">
    <source>
        <dbReference type="ARBA" id="ARBA00004651"/>
    </source>
</evidence>
<keyword evidence="2" id="KW-0813">Transport</keyword>
<dbReference type="Gene3D" id="1.10.3720.10">
    <property type="entry name" value="MetI-like"/>
    <property type="match status" value="1"/>
</dbReference>
<feature type="domain" description="ABC transmembrane type-1" evidence="8">
    <location>
        <begin position="103"/>
        <end position="321"/>
    </location>
</feature>
<evidence type="ECO:0000256" key="6">
    <source>
        <dbReference type="ARBA" id="ARBA00023136"/>
    </source>
</evidence>
<feature type="transmembrane region" description="Helical" evidence="7">
    <location>
        <begin position="140"/>
        <end position="160"/>
    </location>
</feature>
<feature type="transmembrane region" description="Helical" evidence="7">
    <location>
        <begin position="107"/>
        <end position="128"/>
    </location>
</feature>
<gene>
    <name evidence="9" type="ORF">METZ01_LOCUS112853</name>
</gene>
<evidence type="ECO:0000259" key="8">
    <source>
        <dbReference type="PROSITE" id="PS50928"/>
    </source>
</evidence>
<proteinExistence type="predicted"/>
<accession>A0A381X5I0</accession>